<dbReference type="AlphaFoldDB" id="A0A364RBW2"/>
<feature type="chain" id="PRO_5017025128" description="NigD-like protein" evidence="1">
    <location>
        <begin position="21"/>
        <end position="186"/>
    </location>
</feature>
<accession>A0A364RBW2</accession>
<dbReference type="EMBL" id="QMDV01000004">
    <property type="protein sequence ID" value="RAU81745.1"/>
    <property type="molecule type" value="Genomic_DNA"/>
</dbReference>
<organism evidence="2 3">
    <name type="scientific">Pontibacter arcticus</name>
    <dbReference type="NCBI Taxonomy" id="2080288"/>
    <lineage>
        <taxon>Bacteria</taxon>
        <taxon>Pseudomonadati</taxon>
        <taxon>Bacteroidota</taxon>
        <taxon>Cytophagia</taxon>
        <taxon>Cytophagales</taxon>
        <taxon>Hymenobacteraceae</taxon>
        <taxon>Pontibacter</taxon>
    </lineage>
</organism>
<keyword evidence="1" id="KW-0732">Signal</keyword>
<evidence type="ECO:0008006" key="4">
    <source>
        <dbReference type="Google" id="ProtNLM"/>
    </source>
</evidence>
<sequence length="186" mass="20924">MKVKSLTLGSLLVCSLFLSSCEDCDSPTVTEVTEADAEWLVYEDPKDTIRFVDEQANVIKYIRTSVRGGNVPGKDTSIDDECYKNLDTQVTVTIEDVKRKSPGLATYVLKRPDDLSIGLAVENRKTYDLDETKPTIEAEVNGKVYQNVFELTPAATNPTDVKRILFTKAEGFIRIEFNDNKFLDRQ</sequence>
<dbReference type="RefSeq" id="WP_112306426.1">
    <property type="nucleotide sequence ID" value="NZ_QMDV01000004.1"/>
</dbReference>
<keyword evidence="3" id="KW-1185">Reference proteome</keyword>
<proteinExistence type="predicted"/>
<gene>
    <name evidence="2" type="ORF">DP923_13665</name>
</gene>
<protein>
    <recommendedName>
        <fullName evidence="4">NigD-like protein</fullName>
    </recommendedName>
</protein>
<reference evidence="2 3" key="2">
    <citation type="submission" date="2018-07" db="EMBL/GenBank/DDBJ databases">
        <title>Pontibacter sp. 2b14 genomic sequence and assembly.</title>
        <authorList>
            <person name="Du Z.-J."/>
        </authorList>
    </citation>
    <scope>NUCLEOTIDE SEQUENCE [LARGE SCALE GENOMIC DNA]</scope>
    <source>
        <strain evidence="2 3">2b14</strain>
    </source>
</reference>
<dbReference type="Proteomes" id="UP000251692">
    <property type="component" value="Unassembled WGS sequence"/>
</dbReference>
<reference evidence="2 3" key="1">
    <citation type="submission" date="2018-06" db="EMBL/GenBank/DDBJ databases">
        <authorList>
            <person name="Liu Z.-W."/>
        </authorList>
    </citation>
    <scope>NUCLEOTIDE SEQUENCE [LARGE SCALE GENOMIC DNA]</scope>
    <source>
        <strain evidence="2 3">2b14</strain>
    </source>
</reference>
<dbReference type="OrthoDB" id="851556at2"/>
<comment type="caution">
    <text evidence="2">The sequence shown here is derived from an EMBL/GenBank/DDBJ whole genome shotgun (WGS) entry which is preliminary data.</text>
</comment>
<evidence type="ECO:0000313" key="3">
    <source>
        <dbReference type="Proteomes" id="UP000251692"/>
    </source>
</evidence>
<evidence type="ECO:0000256" key="1">
    <source>
        <dbReference type="SAM" id="SignalP"/>
    </source>
</evidence>
<name>A0A364RBW2_9BACT</name>
<dbReference type="PROSITE" id="PS51257">
    <property type="entry name" value="PROKAR_LIPOPROTEIN"/>
    <property type="match status" value="1"/>
</dbReference>
<evidence type="ECO:0000313" key="2">
    <source>
        <dbReference type="EMBL" id="RAU81745.1"/>
    </source>
</evidence>
<feature type="signal peptide" evidence="1">
    <location>
        <begin position="1"/>
        <end position="20"/>
    </location>
</feature>